<sequence>MVKDNGQPQLAIIGSSNITKNAFDEMKGWNRECDVLIWNSSDELTDRLIRTAISGQGEQHGQAPGVDLQFSDVFISTYDSEDSLNTRHGNMQSRLELLWQDVMDASEEV</sequence>
<evidence type="ECO:0000313" key="2">
    <source>
        <dbReference type="Proteomes" id="UP000463961"/>
    </source>
</evidence>
<dbReference type="EMBL" id="AP022345">
    <property type="protein sequence ID" value="BBU69648.1"/>
    <property type="molecule type" value="Genomic_DNA"/>
</dbReference>
<dbReference type="AlphaFoldDB" id="A0A7R6TPZ0"/>
<organism evidence="1 2">
    <name type="scientific">Fluviibacter phosphoraccumulans</name>
    <dbReference type="NCBI Taxonomy" id="1751046"/>
    <lineage>
        <taxon>Bacteria</taxon>
        <taxon>Pseudomonadati</taxon>
        <taxon>Pseudomonadota</taxon>
        <taxon>Betaproteobacteria</taxon>
        <taxon>Rhodocyclales</taxon>
        <taxon>Fluviibacteraceae</taxon>
        <taxon>Fluviibacter</taxon>
    </lineage>
</organism>
<keyword evidence="2" id="KW-1185">Reference proteome</keyword>
<protein>
    <submittedName>
        <fullName evidence="1">Uncharacterized protein</fullName>
    </submittedName>
</protein>
<evidence type="ECO:0000313" key="1">
    <source>
        <dbReference type="EMBL" id="BBU69648.1"/>
    </source>
</evidence>
<gene>
    <name evidence="1" type="ORF">ICHIAU1_19310</name>
</gene>
<accession>A0A7R6TPZ0</accession>
<proteinExistence type="predicted"/>
<reference evidence="2" key="1">
    <citation type="submission" date="2020-01" db="EMBL/GenBank/DDBJ databases">
        <title>Phosphoaccumulans saitamaens gen. nov., sp. nov., a polyphosphate accumulating bacterium isolated from surface river water.</title>
        <authorList>
            <person name="Watanabe K."/>
            <person name="Suda W."/>
        </authorList>
    </citation>
    <scope>NUCLEOTIDE SEQUENCE [LARGE SCALE GENOMIC DNA]</scope>
    <source>
        <strain evidence="2">ICHIAU1</strain>
    </source>
</reference>
<name>A0A7R6TPZ0_9RHOO</name>
<dbReference type="Proteomes" id="UP000463961">
    <property type="component" value="Chromosome"/>
</dbReference>